<dbReference type="Pfam" id="PF07501">
    <property type="entry name" value="G5"/>
    <property type="match status" value="1"/>
</dbReference>
<evidence type="ECO:0000313" key="4">
    <source>
        <dbReference type="EMBL" id="AYF98288.1"/>
    </source>
</evidence>
<dbReference type="PROSITE" id="PS51109">
    <property type="entry name" value="G5"/>
    <property type="match status" value="1"/>
</dbReference>
<protein>
    <recommendedName>
        <fullName evidence="3">G5 domain-containing protein</fullName>
    </recommendedName>
</protein>
<feature type="region of interest" description="Disordered" evidence="2">
    <location>
        <begin position="44"/>
        <end position="65"/>
    </location>
</feature>
<evidence type="ECO:0000313" key="5">
    <source>
        <dbReference type="Proteomes" id="UP000278886"/>
    </source>
</evidence>
<organism evidence="4 5">
    <name type="scientific">Protaetiibacter intestinalis</name>
    <dbReference type="NCBI Taxonomy" id="2419774"/>
    <lineage>
        <taxon>Bacteria</taxon>
        <taxon>Bacillati</taxon>
        <taxon>Actinomycetota</taxon>
        <taxon>Actinomycetes</taxon>
        <taxon>Micrococcales</taxon>
        <taxon>Microbacteriaceae</taxon>
        <taxon>Protaetiibacter</taxon>
    </lineage>
</organism>
<dbReference type="AlphaFoldDB" id="A0A387B944"/>
<accession>A0A387B944</accession>
<evidence type="ECO:0000256" key="2">
    <source>
        <dbReference type="SAM" id="MobiDB-lite"/>
    </source>
</evidence>
<feature type="compositionally biased region" description="Polar residues" evidence="2">
    <location>
        <begin position="47"/>
        <end position="60"/>
    </location>
</feature>
<feature type="domain" description="G5" evidence="3">
    <location>
        <begin position="63"/>
        <end position="143"/>
    </location>
</feature>
<proteinExistence type="predicted"/>
<dbReference type="EMBL" id="CP032630">
    <property type="protein sequence ID" value="AYF98288.1"/>
    <property type="molecule type" value="Genomic_DNA"/>
</dbReference>
<sequence>MEATVTSMLSNDRATWPRAVAAGVALLLGCTVVGCASATPRRIAELPQTNSPSRASSPEPTRTPAVTEKVIVVTEPVAFEHTTQDDPNRDVGSSAVVQQGADGTRSITYEVTYVDGVESSRIATGDEITVAPVPEITAVGTRQPAPAPVVDTSGCDPNYSGACVPIASDVDCAGGSGNGPAYVRGPVRVIGTDIYDLDRDGDGIACD</sequence>
<keyword evidence="1" id="KW-0732">Signal</keyword>
<dbReference type="OrthoDB" id="6048299at2"/>
<dbReference type="Gene3D" id="2.20.230.10">
    <property type="entry name" value="Resuscitation-promoting factor rpfb"/>
    <property type="match status" value="1"/>
</dbReference>
<reference evidence="5" key="1">
    <citation type="submission" date="2018-09" db="EMBL/GenBank/DDBJ databases">
        <title>Genome sequencing of strain 2DFWR-13.</title>
        <authorList>
            <person name="Heo J."/>
            <person name="Kim S.-J."/>
            <person name="Kwon S.-W."/>
        </authorList>
    </citation>
    <scope>NUCLEOTIDE SEQUENCE [LARGE SCALE GENOMIC DNA]</scope>
    <source>
        <strain evidence="5">2DFWR-13</strain>
    </source>
</reference>
<dbReference type="KEGG" id="lyd:D7I47_08480"/>
<dbReference type="SMART" id="SM01208">
    <property type="entry name" value="G5"/>
    <property type="match status" value="1"/>
</dbReference>
<evidence type="ECO:0000256" key="1">
    <source>
        <dbReference type="ARBA" id="ARBA00022729"/>
    </source>
</evidence>
<gene>
    <name evidence="4" type="ORF">D7I47_08480</name>
</gene>
<dbReference type="Proteomes" id="UP000278886">
    <property type="component" value="Chromosome"/>
</dbReference>
<keyword evidence="5" id="KW-1185">Reference proteome</keyword>
<name>A0A387B944_9MICO</name>
<evidence type="ECO:0000259" key="3">
    <source>
        <dbReference type="PROSITE" id="PS51109"/>
    </source>
</evidence>
<feature type="region of interest" description="Disordered" evidence="2">
    <location>
        <begin position="79"/>
        <end position="99"/>
    </location>
</feature>
<dbReference type="InterPro" id="IPR011098">
    <property type="entry name" value="G5_dom"/>
</dbReference>